<gene>
    <name evidence="2" type="primary">G</name>
</gene>
<organismHost>
    <name type="scientific">Zea mays</name>
    <name type="common">Maize</name>
    <dbReference type="NCBI Taxonomy" id="4577"/>
</organismHost>
<organismHost>
    <name type="scientific">Setaria</name>
    <dbReference type="NCBI Taxonomy" id="4554"/>
</organismHost>
<feature type="transmembrane region" description="Helical" evidence="1">
    <location>
        <begin position="551"/>
        <end position="573"/>
    </location>
</feature>
<accession>A0A4P8XHB6</accession>
<proteinExistence type="predicted"/>
<name>A0A4P8XHB6_MMV</name>
<keyword evidence="1" id="KW-0812">Transmembrane</keyword>
<sequence length="591" mass="65889">MSLIHLIYFPTILSLILGTEGTPALTYGNLADNQHGNEEQGDVDMYPLYECSKKGAGVSSNNWYGACRGACSMTKNTTDVHMEIYYRNDSVGWIDVLSIQTTEIWKHSHVTWYGECEHNTKYGSSNTAPVSVILERLEFLHNGMSSWPYGHSIHVHDTISSPDCSYFGDVSRSGWRLIISKRALELKSDIAGEGYIVDPDVGYVYPVADGIGKGRTWHVWKASSVPSSGCYFKSAGITNCTLLMDTFLYSCPSLNIAFSARVGKHIKSTCVGDMNISTDGVTYQTLGSTDQGSISTQLVSLWHQSQEALIQQLILTINEALGKIETSYCESTCDLTEMLISQHTEHPMVIETPVGPWLPYSIDGKVSVLPCQGGQDLVVIKPIEICASPFMLKVKSLKSLDTYWWVPTDSHVAPFTQCSNRDDEEMIIKIQRKKPLIFEFWRGAYKLDYPYNSSGIWLDNPGGHIHRSSKWFPTLDSLSYSSPINLPLISKGIRKHIQAIVSTTEITSGGNVTSWTHSISTITEAMFDSAAIAAGRVVMWWYTLEESVKRYLTVAFGLVLTVITIWAMSKLFFRSSPTYARAPTNIEWVRS</sequence>
<organismHost>
    <name type="scientific">Rottboellia</name>
    <dbReference type="NCBI Taxonomy" id="300124"/>
</organismHost>
<reference evidence="2" key="1">
    <citation type="submission" date="2019-04" db="EMBL/GenBank/DDBJ databases">
        <title>Completed genome sequence of Maize mosaic virus.</title>
        <authorList>
            <person name="Martin K.M."/>
            <person name="Whitfield A.E."/>
        </authorList>
    </citation>
    <scope>NUCLEOTIDE SEQUENCE</scope>
</reference>
<dbReference type="EMBL" id="MK828539">
    <property type="protein sequence ID" value="QCS90261.1"/>
    <property type="molecule type" value="Viral_cRNA"/>
</dbReference>
<keyword evidence="1" id="KW-0472">Membrane</keyword>
<evidence type="ECO:0000313" key="2">
    <source>
        <dbReference type="EMBL" id="QCS90261.1"/>
    </source>
</evidence>
<organismHost>
    <name type="scientific">Sorghum bicolor</name>
    <name type="common">Sorghum</name>
    <name type="synonym">Sorghum vulgare</name>
    <dbReference type="NCBI Taxonomy" id="4558"/>
</organismHost>
<keyword evidence="1" id="KW-1133">Transmembrane helix</keyword>
<organism evidence="2">
    <name type="scientific">Maize mosaic virus</name>
    <name type="common">MMV</name>
    <dbReference type="NCBI Taxonomy" id="279896"/>
    <lineage>
        <taxon>Viruses</taxon>
        <taxon>Riboviria</taxon>
        <taxon>Orthornavirae</taxon>
        <taxon>Negarnaviricota</taxon>
        <taxon>Haploviricotina</taxon>
        <taxon>Monjiviricetes</taxon>
        <taxon>Mononegavirales</taxon>
        <taxon>Rhabdoviridae</taxon>
        <taxon>Betarhabdovirinae</taxon>
        <taxon>Alphanucleorhabdovirus</taxon>
        <taxon>Alphanucleorhabdovirus maydis</taxon>
    </lineage>
</organism>
<evidence type="ECO:0000256" key="1">
    <source>
        <dbReference type="SAM" id="Phobius"/>
    </source>
</evidence>
<protein>
    <submittedName>
        <fullName evidence="2">Glycoprotein</fullName>
    </submittedName>
</protein>